<accession>A0A7J6XRL5</accession>
<protein>
    <submittedName>
        <fullName evidence="2">Uncharacterized protein</fullName>
    </submittedName>
</protein>
<sequence>MEDIFSGEFEMKKRKIKSEGKNDFLFFIFGLKHEINLCRFFFFLLLLWKRAETHRFFFLCDFPSVLFFCFDCALPCPAFLSFLNIYIYSSSSFSSSPCHCRQIAAMAHHRNGAAPHAFFSITNQRTGEVLLELTSFSLPSPATTAASVEESQNCCRRFNDAFAFVTEAQARSYDLFGRSMAKECSTRPAAAVDAPRARKEKDVDMMMAYEAPSSSVMDSAEWEDDDAWPDDGDHEEGDGRGLLGPPTKKTRR</sequence>
<evidence type="ECO:0000313" key="3">
    <source>
        <dbReference type="Proteomes" id="UP000583944"/>
    </source>
</evidence>
<gene>
    <name evidence="2" type="ORF">ECC02_010067</name>
</gene>
<dbReference type="EMBL" id="JABDHM010000154">
    <property type="protein sequence ID" value="KAF5217091.1"/>
    <property type="molecule type" value="Genomic_DNA"/>
</dbReference>
<dbReference type="AlphaFoldDB" id="A0A7J6XRL5"/>
<reference evidence="2 3" key="1">
    <citation type="journal article" date="2019" name="Genome Biol. Evol.">
        <title>Nanopore Sequencing Significantly Improves Genome Assembly of the Protozoan Parasite Trypanosoma cruzi.</title>
        <authorList>
            <person name="Diaz-Viraque F."/>
            <person name="Pita S."/>
            <person name="Greif G."/>
            <person name="de Souza R.C.M."/>
            <person name="Iraola G."/>
            <person name="Robello C."/>
        </authorList>
    </citation>
    <scope>NUCLEOTIDE SEQUENCE [LARGE SCALE GENOMIC DNA]</scope>
    <source>
        <strain evidence="2 3">Berenice</strain>
    </source>
</reference>
<feature type="compositionally biased region" description="Acidic residues" evidence="1">
    <location>
        <begin position="220"/>
        <end position="236"/>
    </location>
</feature>
<dbReference type="VEuPathDB" id="TriTrypDB:BCY84_04942"/>
<feature type="region of interest" description="Disordered" evidence="1">
    <location>
        <begin position="209"/>
        <end position="252"/>
    </location>
</feature>
<dbReference type="VEuPathDB" id="TriTrypDB:ECC02_010067"/>
<name>A0A7J6XRL5_TRYCR</name>
<proteinExistence type="predicted"/>
<comment type="caution">
    <text evidence="2">The sequence shown here is derived from an EMBL/GenBank/DDBJ whole genome shotgun (WGS) entry which is preliminary data.</text>
</comment>
<dbReference type="Proteomes" id="UP000583944">
    <property type="component" value="Unassembled WGS sequence"/>
</dbReference>
<evidence type="ECO:0000256" key="1">
    <source>
        <dbReference type="SAM" id="MobiDB-lite"/>
    </source>
</evidence>
<evidence type="ECO:0000313" key="2">
    <source>
        <dbReference type="EMBL" id="KAF5217091.1"/>
    </source>
</evidence>
<organism evidence="2 3">
    <name type="scientific">Trypanosoma cruzi</name>
    <dbReference type="NCBI Taxonomy" id="5693"/>
    <lineage>
        <taxon>Eukaryota</taxon>
        <taxon>Discoba</taxon>
        <taxon>Euglenozoa</taxon>
        <taxon>Kinetoplastea</taxon>
        <taxon>Metakinetoplastina</taxon>
        <taxon>Trypanosomatida</taxon>
        <taxon>Trypanosomatidae</taxon>
        <taxon>Trypanosoma</taxon>
        <taxon>Schizotrypanum</taxon>
    </lineage>
</organism>